<name>A0A3Q0JBD8_DIACI</name>
<dbReference type="Proteomes" id="UP000079169">
    <property type="component" value="Unplaced"/>
</dbReference>
<gene>
    <name evidence="9" type="primary">LOC113471074</name>
</gene>
<reference evidence="9" key="1">
    <citation type="submission" date="2025-08" db="UniProtKB">
        <authorList>
            <consortium name="RefSeq"/>
        </authorList>
    </citation>
    <scope>IDENTIFICATION</scope>
</reference>
<comment type="subcellular location">
    <subcellularLocation>
        <location evidence="1">Membrane</location>
        <topology evidence="1">Multi-pass membrane protein</topology>
    </subcellularLocation>
</comment>
<evidence type="ECO:0000313" key="8">
    <source>
        <dbReference type="Proteomes" id="UP000079169"/>
    </source>
</evidence>
<dbReference type="GO" id="GO:0005886">
    <property type="term" value="C:plasma membrane"/>
    <property type="evidence" value="ECO:0007669"/>
    <property type="project" value="TreeGrafter"/>
</dbReference>
<comment type="similarity">
    <text evidence="2">Belongs to the SLC29A/ENT transporter (TC 2.A.57) family.</text>
</comment>
<evidence type="ECO:0000256" key="3">
    <source>
        <dbReference type="ARBA" id="ARBA00022448"/>
    </source>
</evidence>
<evidence type="ECO:0000256" key="4">
    <source>
        <dbReference type="ARBA" id="ARBA00022692"/>
    </source>
</evidence>
<dbReference type="GO" id="GO:0005337">
    <property type="term" value="F:nucleoside transmembrane transporter activity"/>
    <property type="evidence" value="ECO:0007669"/>
    <property type="project" value="InterPro"/>
</dbReference>
<sequence length="109" mass="12268">MDENLSRGYIALGKAHTSNDFRFTNGYSHLSPPVDKYNFIYLSLLLAGVGFLLPYNSFVIAGDYFIKQYPGSTIIFDMSFVYIIMAFFAVLANNILVETLSLNTRITFG</sequence>
<dbReference type="AlphaFoldDB" id="A0A3Q0JBD8"/>
<dbReference type="PANTHER" id="PTHR10332:SF10">
    <property type="entry name" value="EQUILIBRATIVE NUCLEOSIDE TRANSPORTER 4"/>
    <property type="match status" value="1"/>
</dbReference>
<dbReference type="PaxDb" id="121845-A0A3Q0JBD8"/>
<keyword evidence="4 7" id="KW-0812">Transmembrane</keyword>
<dbReference type="InterPro" id="IPR002259">
    <property type="entry name" value="Eqnu_transpt"/>
</dbReference>
<dbReference type="GO" id="GO:0008504">
    <property type="term" value="F:monoamine transmembrane transporter activity"/>
    <property type="evidence" value="ECO:0007669"/>
    <property type="project" value="TreeGrafter"/>
</dbReference>
<keyword evidence="8" id="KW-1185">Reference proteome</keyword>
<evidence type="ECO:0000256" key="5">
    <source>
        <dbReference type="ARBA" id="ARBA00022989"/>
    </source>
</evidence>
<accession>A0A3Q0JBD8</accession>
<feature type="transmembrane region" description="Helical" evidence="7">
    <location>
        <begin position="39"/>
        <end position="62"/>
    </location>
</feature>
<evidence type="ECO:0000313" key="9">
    <source>
        <dbReference type="RefSeq" id="XP_026685754.1"/>
    </source>
</evidence>
<protein>
    <submittedName>
        <fullName evidence="9">Equilibrative nucleoside transporter 4-like</fullName>
    </submittedName>
</protein>
<dbReference type="GeneID" id="113471074"/>
<dbReference type="STRING" id="121845.A0A3Q0JBD8"/>
<evidence type="ECO:0000256" key="6">
    <source>
        <dbReference type="ARBA" id="ARBA00023136"/>
    </source>
</evidence>
<keyword evidence="6 7" id="KW-0472">Membrane</keyword>
<proteinExistence type="inferred from homology"/>
<keyword evidence="3" id="KW-0813">Transport</keyword>
<evidence type="ECO:0000256" key="7">
    <source>
        <dbReference type="SAM" id="Phobius"/>
    </source>
</evidence>
<dbReference type="RefSeq" id="XP_026685754.1">
    <property type="nucleotide sequence ID" value="XM_026829953.1"/>
</dbReference>
<keyword evidence="5 7" id="KW-1133">Transmembrane helix</keyword>
<evidence type="ECO:0000256" key="1">
    <source>
        <dbReference type="ARBA" id="ARBA00004141"/>
    </source>
</evidence>
<dbReference type="PANTHER" id="PTHR10332">
    <property type="entry name" value="EQUILIBRATIVE NUCLEOSIDE TRANSPORTER"/>
    <property type="match status" value="1"/>
</dbReference>
<feature type="transmembrane region" description="Helical" evidence="7">
    <location>
        <begin position="74"/>
        <end position="96"/>
    </location>
</feature>
<evidence type="ECO:0000256" key="2">
    <source>
        <dbReference type="ARBA" id="ARBA00007965"/>
    </source>
</evidence>
<organism evidence="8 9">
    <name type="scientific">Diaphorina citri</name>
    <name type="common">Asian citrus psyllid</name>
    <dbReference type="NCBI Taxonomy" id="121845"/>
    <lineage>
        <taxon>Eukaryota</taxon>
        <taxon>Metazoa</taxon>
        <taxon>Ecdysozoa</taxon>
        <taxon>Arthropoda</taxon>
        <taxon>Hexapoda</taxon>
        <taxon>Insecta</taxon>
        <taxon>Pterygota</taxon>
        <taxon>Neoptera</taxon>
        <taxon>Paraneoptera</taxon>
        <taxon>Hemiptera</taxon>
        <taxon>Sternorrhyncha</taxon>
        <taxon>Psylloidea</taxon>
        <taxon>Psyllidae</taxon>
        <taxon>Diaphorininae</taxon>
        <taxon>Diaphorina</taxon>
    </lineage>
</organism>
<dbReference type="KEGG" id="dci:113471074"/>